<gene>
    <name evidence="4" type="ORF">AMORRO_LOCUS7997</name>
</gene>
<evidence type="ECO:0000313" key="5">
    <source>
        <dbReference type="Proteomes" id="UP000789342"/>
    </source>
</evidence>
<sequence length="330" mass="36522">MTLIPVIHADTVPGNWPPPDLPPPPVASWTALVDKTKIPKIPVRNISAPCDPKDPYCTWTCYICTRPKTDFTYCPNKTDWALTYDDGPGPNTENVLSALDSKGVKATFFVIGSRVLQHADVLKKTVAAGHQIGVHTWSHTMLTTQSNEQIIAEIKWTEKIIKNVTGLTPTWMRPPAGDIDDRVRGILTQLGYRIALWNHDTFDWKSNADPTFDLNWITGNFSQWVHNTSYSKNGYVSLEHDLFNTSSSKIPAALDIVVGAGFNVKQLSNCLGDKKPYLEDVSLPASPCKAGSETDTAKLTSSGNSLIPKYLTEFIAFTILIFVVTNRSIF</sequence>
<dbReference type="OrthoDB" id="407355at2759"/>
<evidence type="ECO:0000256" key="1">
    <source>
        <dbReference type="ARBA" id="ARBA00022723"/>
    </source>
</evidence>
<dbReference type="Gene3D" id="3.20.20.370">
    <property type="entry name" value="Glycoside hydrolase/deacetylase"/>
    <property type="match status" value="1"/>
</dbReference>
<dbReference type="SUPFAM" id="SSF88713">
    <property type="entry name" value="Glycoside hydrolase/deacetylase"/>
    <property type="match status" value="1"/>
</dbReference>
<organism evidence="4 5">
    <name type="scientific">Acaulospora morrowiae</name>
    <dbReference type="NCBI Taxonomy" id="94023"/>
    <lineage>
        <taxon>Eukaryota</taxon>
        <taxon>Fungi</taxon>
        <taxon>Fungi incertae sedis</taxon>
        <taxon>Mucoromycota</taxon>
        <taxon>Glomeromycotina</taxon>
        <taxon>Glomeromycetes</taxon>
        <taxon>Diversisporales</taxon>
        <taxon>Acaulosporaceae</taxon>
        <taxon>Acaulospora</taxon>
    </lineage>
</organism>
<evidence type="ECO:0000313" key="4">
    <source>
        <dbReference type="EMBL" id="CAG8606023.1"/>
    </source>
</evidence>
<dbReference type="InterPro" id="IPR002509">
    <property type="entry name" value="NODB_dom"/>
</dbReference>
<dbReference type="GO" id="GO:0009272">
    <property type="term" value="P:fungal-type cell wall biogenesis"/>
    <property type="evidence" value="ECO:0007669"/>
    <property type="project" value="UniProtKB-ARBA"/>
</dbReference>
<name>A0A9N9GGE4_9GLOM</name>
<dbReference type="PANTHER" id="PTHR10587">
    <property type="entry name" value="GLYCOSYL TRANSFERASE-RELATED"/>
    <property type="match status" value="1"/>
</dbReference>
<dbReference type="GO" id="GO:0046872">
    <property type="term" value="F:metal ion binding"/>
    <property type="evidence" value="ECO:0007669"/>
    <property type="project" value="UniProtKB-KW"/>
</dbReference>
<dbReference type="GO" id="GO:0005975">
    <property type="term" value="P:carbohydrate metabolic process"/>
    <property type="evidence" value="ECO:0007669"/>
    <property type="project" value="InterPro"/>
</dbReference>
<dbReference type="GO" id="GO:0004099">
    <property type="term" value="F:chitin deacetylase activity"/>
    <property type="evidence" value="ECO:0007669"/>
    <property type="project" value="TreeGrafter"/>
</dbReference>
<dbReference type="InterPro" id="IPR011330">
    <property type="entry name" value="Glyco_hydro/deAcase_b/a-brl"/>
</dbReference>
<accession>A0A9N9GGE4</accession>
<dbReference type="InterPro" id="IPR050248">
    <property type="entry name" value="Polysacc_deacetylase_ArnD"/>
</dbReference>
<evidence type="ECO:0000256" key="2">
    <source>
        <dbReference type="ARBA" id="ARBA00022801"/>
    </source>
</evidence>
<evidence type="ECO:0000259" key="3">
    <source>
        <dbReference type="PROSITE" id="PS51677"/>
    </source>
</evidence>
<feature type="domain" description="NodB homology" evidence="3">
    <location>
        <begin position="78"/>
        <end position="265"/>
    </location>
</feature>
<keyword evidence="1" id="KW-0479">Metal-binding</keyword>
<proteinExistence type="predicted"/>
<dbReference type="Proteomes" id="UP000789342">
    <property type="component" value="Unassembled WGS sequence"/>
</dbReference>
<dbReference type="PROSITE" id="PS51677">
    <property type="entry name" value="NODB"/>
    <property type="match status" value="1"/>
</dbReference>
<dbReference type="Pfam" id="PF01522">
    <property type="entry name" value="Polysacc_deac_1"/>
    <property type="match status" value="1"/>
</dbReference>
<protein>
    <submittedName>
        <fullName evidence="4">10409_t:CDS:1</fullName>
    </submittedName>
</protein>
<dbReference type="EMBL" id="CAJVPV010006496">
    <property type="protein sequence ID" value="CAG8606023.1"/>
    <property type="molecule type" value="Genomic_DNA"/>
</dbReference>
<dbReference type="GO" id="GO:0016020">
    <property type="term" value="C:membrane"/>
    <property type="evidence" value="ECO:0007669"/>
    <property type="project" value="TreeGrafter"/>
</dbReference>
<keyword evidence="5" id="KW-1185">Reference proteome</keyword>
<comment type="caution">
    <text evidence="4">The sequence shown here is derived from an EMBL/GenBank/DDBJ whole genome shotgun (WGS) entry which is preliminary data.</text>
</comment>
<dbReference type="AlphaFoldDB" id="A0A9N9GGE4"/>
<dbReference type="PANTHER" id="PTHR10587:SF133">
    <property type="entry name" value="CHITIN DEACETYLASE 1-RELATED"/>
    <property type="match status" value="1"/>
</dbReference>
<reference evidence="4" key="1">
    <citation type="submission" date="2021-06" db="EMBL/GenBank/DDBJ databases">
        <authorList>
            <person name="Kallberg Y."/>
            <person name="Tangrot J."/>
            <person name="Rosling A."/>
        </authorList>
    </citation>
    <scope>NUCLEOTIDE SEQUENCE</scope>
    <source>
        <strain evidence="4">CL551</strain>
    </source>
</reference>
<keyword evidence="2" id="KW-0378">Hydrolase</keyword>